<dbReference type="Gene3D" id="1.10.10.10">
    <property type="entry name" value="Winged helix-like DNA-binding domain superfamily/Winged helix DNA-binding domain"/>
    <property type="match status" value="1"/>
</dbReference>
<feature type="modified residue" description="4-aspartylphosphate" evidence="10">
    <location>
        <position position="57"/>
    </location>
</feature>
<evidence type="ECO:0000256" key="3">
    <source>
        <dbReference type="ARBA" id="ARBA00022553"/>
    </source>
</evidence>
<evidence type="ECO:0000256" key="1">
    <source>
        <dbReference type="ARBA" id="ARBA00004496"/>
    </source>
</evidence>
<accession>A0A3M8L115</accession>
<dbReference type="RefSeq" id="WP_123046449.1">
    <property type="nucleotide sequence ID" value="NZ_RDSR01000021.1"/>
</dbReference>
<dbReference type="PIRSF" id="PIRSF006171">
    <property type="entry name" value="RR_citrat_malat"/>
    <property type="match status" value="1"/>
</dbReference>
<dbReference type="SMART" id="SM00448">
    <property type="entry name" value="REC"/>
    <property type="match status" value="1"/>
</dbReference>
<evidence type="ECO:0000259" key="11">
    <source>
        <dbReference type="PROSITE" id="PS50110"/>
    </source>
</evidence>
<evidence type="ECO:0000256" key="4">
    <source>
        <dbReference type="ARBA" id="ARBA00023012"/>
    </source>
</evidence>
<reference evidence="12 13" key="1">
    <citation type="submission" date="2018-11" db="EMBL/GenBank/DDBJ databases">
        <title>Cryobacterium sp. nov., isolated from rhizosphere soil of lettuce.</title>
        <authorList>
            <person name="Wang Y."/>
        </authorList>
    </citation>
    <scope>NUCLEOTIDE SEQUENCE [LARGE SCALE GENOMIC DNA]</scope>
    <source>
        <strain evidence="12 13">NEAU-85</strain>
    </source>
</reference>
<comment type="subcellular location">
    <subcellularLocation>
        <location evidence="1 9">Cytoplasm</location>
    </subcellularLocation>
</comment>
<keyword evidence="2 9" id="KW-0963">Cytoplasm</keyword>
<keyword evidence="3 10" id="KW-0597">Phosphoprotein</keyword>
<dbReference type="InterPro" id="IPR024187">
    <property type="entry name" value="Sig_transdc_resp-reg_cit/mal"/>
</dbReference>
<keyword evidence="13" id="KW-1185">Reference proteome</keyword>
<evidence type="ECO:0000313" key="12">
    <source>
        <dbReference type="EMBL" id="RNE59046.1"/>
    </source>
</evidence>
<dbReference type="GO" id="GO:0003677">
    <property type="term" value="F:DNA binding"/>
    <property type="evidence" value="ECO:0007669"/>
    <property type="project" value="UniProtKB-KW"/>
</dbReference>
<organism evidence="12 13">
    <name type="scientific">Cryobacterium tepidiphilum</name>
    <dbReference type="NCBI Taxonomy" id="2486026"/>
    <lineage>
        <taxon>Bacteria</taxon>
        <taxon>Bacillati</taxon>
        <taxon>Actinomycetota</taxon>
        <taxon>Actinomycetes</taxon>
        <taxon>Micrococcales</taxon>
        <taxon>Microbacteriaceae</taxon>
        <taxon>Cryobacterium</taxon>
    </lineage>
</organism>
<dbReference type="Proteomes" id="UP000279859">
    <property type="component" value="Unassembled WGS sequence"/>
</dbReference>
<dbReference type="AlphaFoldDB" id="A0A3M8L115"/>
<keyword evidence="5 9" id="KW-0805">Transcription regulation</keyword>
<evidence type="ECO:0000256" key="5">
    <source>
        <dbReference type="ARBA" id="ARBA00023015"/>
    </source>
</evidence>
<dbReference type="Pfam" id="PF00072">
    <property type="entry name" value="Response_reg"/>
    <property type="match status" value="1"/>
</dbReference>
<comment type="caution">
    <text evidence="12">The sequence shown here is derived from an EMBL/GenBank/DDBJ whole genome shotgun (WGS) entry which is preliminary data.</text>
</comment>
<dbReference type="PROSITE" id="PS50110">
    <property type="entry name" value="RESPONSE_REGULATORY"/>
    <property type="match status" value="1"/>
</dbReference>
<evidence type="ECO:0000256" key="6">
    <source>
        <dbReference type="ARBA" id="ARBA00023125"/>
    </source>
</evidence>
<dbReference type="GO" id="GO:0005737">
    <property type="term" value="C:cytoplasm"/>
    <property type="evidence" value="ECO:0007669"/>
    <property type="project" value="UniProtKB-SubCell"/>
</dbReference>
<dbReference type="PANTHER" id="PTHR45526">
    <property type="entry name" value="TRANSCRIPTIONAL REGULATORY PROTEIN DPIA"/>
    <property type="match status" value="1"/>
</dbReference>
<name>A0A3M8L115_9MICO</name>
<keyword evidence="7 9" id="KW-0010">Activator</keyword>
<dbReference type="SUPFAM" id="SSF52172">
    <property type="entry name" value="CheY-like"/>
    <property type="match status" value="1"/>
</dbReference>
<dbReference type="InterPro" id="IPR001789">
    <property type="entry name" value="Sig_transdc_resp-reg_receiver"/>
</dbReference>
<protein>
    <recommendedName>
        <fullName evidence="9">Transcriptional regulatory protein</fullName>
    </recommendedName>
</protein>
<sequence length="227" mass="24987">MVSVLVVEDEEIAAAAHAEYVRRIDGFELAGVARTGSEALRMLRDAPRGSIDVILLDMNLPDLHGLDVARQIRAAGIAVDIIAVTAVRELDMVRNALSLGMVQYLIKPFTFPALVDKLQQYLRFRESFVAQQSHATQADVDHALGALRTPLPANLPKGLSPETLETVTRMLRGAAVAYSATEVATETAIARVTARRYLDHLADEGRVVRSPRYGGQGRPELEYRWRS</sequence>
<keyword evidence="6 9" id="KW-0238">DNA-binding</keyword>
<dbReference type="Gene3D" id="3.40.50.2300">
    <property type="match status" value="1"/>
</dbReference>
<dbReference type="OrthoDB" id="7187989at2"/>
<dbReference type="EMBL" id="RDSR01000021">
    <property type="protein sequence ID" value="RNE59046.1"/>
    <property type="molecule type" value="Genomic_DNA"/>
</dbReference>
<keyword evidence="4 9" id="KW-0902">Two-component regulatory system</keyword>
<proteinExistence type="predicted"/>
<dbReference type="InterPro" id="IPR051271">
    <property type="entry name" value="2C-system_Tx_regulators"/>
</dbReference>
<evidence type="ECO:0000256" key="2">
    <source>
        <dbReference type="ARBA" id="ARBA00022490"/>
    </source>
</evidence>
<dbReference type="InterPro" id="IPR011006">
    <property type="entry name" value="CheY-like_superfamily"/>
</dbReference>
<evidence type="ECO:0000256" key="8">
    <source>
        <dbReference type="ARBA" id="ARBA00023163"/>
    </source>
</evidence>
<dbReference type="GO" id="GO:0003700">
    <property type="term" value="F:DNA-binding transcription factor activity"/>
    <property type="evidence" value="ECO:0007669"/>
    <property type="project" value="InterPro"/>
</dbReference>
<dbReference type="PANTHER" id="PTHR45526:SF1">
    <property type="entry name" value="TRANSCRIPTIONAL REGULATORY PROTEIN DCUR-RELATED"/>
    <property type="match status" value="1"/>
</dbReference>
<feature type="domain" description="Response regulatory" evidence="11">
    <location>
        <begin position="3"/>
        <end position="122"/>
    </location>
</feature>
<keyword evidence="8 9" id="KW-0804">Transcription</keyword>
<evidence type="ECO:0000256" key="9">
    <source>
        <dbReference type="PIRNR" id="PIRNR006171"/>
    </source>
</evidence>
<evidence type="ECO:0000313" key="13">
    <source>
        <dbReference type="Proteomes" id="UP000279859"/>
    </source>
</evidence>
<evidence type="ECO:0000256" key="10">
    <source>
        <dbReference type="PROSITE-ProRule" id="PRU00169"/>
    </source>
</evidence>
<dbReference type="InterPro" id="IPR036388">
    <property type="entry name" value="WH-like_DNA-bd_sf"/>
</dbReference>
<evidence type="ECO:0000256" key="7">
    <source>
        <dbReference type="ARBA" id="ARBA00023159"/>
    </source>
</evidence>
<gene>
    <name evidence="12" type="ORF">EEJ31_11600</name>
</gene>
<dbReference type="GO" id="GO:0000156">
    <property type="term" value="F:phosphorelay response regulator activity"/>
    <property type="evidence" value="ECO:0007669"/>
    <property type="project" value="TreeGrafter"/>
</dbReference>